<reference evidence="1 3" key="1">
    <citation type="submission" date="2018-10" db="EMBL/GenBank/DDBJ databases">
        <authorList>
            <person name="Zhang X."/>
        </authorList>
    </citation>
    <scope>NUCLEOTIDE SEQUENCE [LARGE SCALE GENOMIC DNA]</scope>
    <source>
        <strain evidence="1 3">SK-G1</strain>
    </source>
</reference>
<evidence type="ECO:0000313" key="3">
    <source>
        <dbReference type="Proteomes" id="UP000280960"/>
    </source>
</evidence>
<dbReference type="Proteomes" id="UP000280960">
    <property type="component" value="Chromosome"/>
</dbReference>
<dbReference type="EMBL" id="CP033169">
    <property type="protein sequence ID" value="AYO30794.1"/>
    <property type="molecule type" value="Genomic_DNA"/>
</dbReference>
<dbReference type="AlphaFoldDB" id="A0A3G2R542"/>
<evidence type="ECO:0000313" key="1">
    <source>
        <dbReference type="EMBL" id="AYO30583.1"/>
    </source>
</evidence>
<protein>
    <submittedName>
        <fullName evidence="1">Uncharacterized protein</fullName>
    </submittedName>
</protein>
<gene>
    <name evidence="1" type="ORF">D2962_08085</name>
    <name evidence="2" type="ORF">D2962_09390</name>
</gene>
<evidence type="ECO:0000313" key="2">
    <source>
        <dbReference type="EMBL" id="AYO30794.1"/>
    </source>
</evidence>
<accession>A0A3G2R542</accession>
<dbReference type="KEGG" id="bacg:D2962_08085"/>
<dbReference type="EMBL" id="CP033169">
    <property type="protein sequence ID" value="AYO30583.1"/>
    <property type="molecule type" value="Genomic_DNA"/>
</dbReference>
<sequence>MIYFVEIKDGKITSKGCGPAKTDKQIEVTKEIYDQLTRLPADFTTDAEGNIISVTPAPEPELEPQPQPPTIEDRIADIELALAAILGGAVS</sequence>
<organism evidence="1 3">
    <name type="scientific">Biomaibacter acetigenes</name>
    <dbReference type="NCBI Taxonomy" id="2316383"/>
    <lineage>
        <taxon>Bacteria</taxon>
        <taxon>Bacillati</taxon>
        <taxon>Bacillota</taxon>
        <taxon>Clostridia</taxon>
        <taxon>Thermosediminibacterales</taxon>
        <taxon>Tepidanaerobacteraceae</taxon>
        <taxon>Biomaibacter</taxon>
    </lineage>
</organism>
<proteinExistence type="predicted"/>
<name>A0A3G2R542_9FIRM</name>
<dbReference type="RefSeq" id="WP_122014673.1">
    <property type="nucleotide sequence ID" value="NZ_CP033169.1"/>
</dbReference>
<keyword evidence="3" id="KW-1185">Reference proteome</keyword>
<dbReference type="KEGG" id="bacg:D2962_09390"/>